<comment type="caution">
    <text evidence="3">The sequence shown here is derived from an EMBL/GenBank/DDBJ whole genome shotgun (WGS) entry which is preliminary data.</text>
</comment>
<dbReference type="InterPro" id="IPR036365">
    <property type="entry name" value="PGBD-like_sf"/>
</dbReference>
<gene>
    <name evidence="3" type="ORF">ACE3NQ_14225</name>
</gene>
<feature type="chain" id="PRO_5046987516" evidence="1">
    <location>
        <begin position="27"/>
        <end position="149"/>
    </location>
</feature>
<accession>A0ABV5BC00</accession>
<dbReference type="SUPFAM" id="SSF47090">
    <property type="entry name" value="PGBD-like"/>
    <property type="match status" value="1"/>
</dbReference>
<keyword evidence="1" id="KW-0732">Signal</keyword>
<dbReference type="Pfam" id="PF01471">
    <property type="entry name" value="PG_binding_1"/>
    <property type="match status" value="1"/>
</dbReference>
<dbReference type="RefSeq" id="WP_375525837.1">
    <property type="nucleotide sequence ID" value="NZ_JBHILM010000014.1"/>
</dbReference>
<evidence type="ECO:0000259" key="2">
    <source>
        <dbReference type="Pfam" id="PF01471"/>
    </source>
</evidence>
<dbReference type="EMBL" id="JBHILM010000014">
    <property type="protein sequence ID" value="MFB5682076.1"/>
    <property type="molecule type" value="Genomic_DNA"/>
</dbReference>
<proteinExistence type="predicted"/>
<protein>
    <submittedName>
        <fullName evidence="3">Peptidoglycan-binding protein</fullName>
    </submittedName>
</protein>
<evidence type="ECO:0000313" key="3">
    <source>
        <dbReference type="EMBL" id="MFB5682076.1"/>
    </source>
</evidence>
<evidence type="ECO:0000313" key="4">
    <source>
        <dbReference type="Proteomes" id="UP001580407"/>
    </source>
</evidence>
<keyword evidence="4" id="KW-1185">Reference proteome</keyword>
<dbReference type="InterPro" id="IPR002477">
    <property type="entry name" value="Peptidoglycan-bd-like"/>
</dbReference>
<dbReference type="InterPro" id="IPR036366">
    <property type="entry name" value="PGBDSf"/>
</dbReference>
<reference evidence="3 4" key="1">
    <citation type="submission" date="2024-09" db="EMBL/GenBank/DDBJ databases">
        <authorList>
            <person name="Ruan L."/>
        </authorList>
    </citation>
    <scope>NUCLEOTIDE SEQUENCE [LARGE SCALE GENOMIC DNA]</scope>
    <source>
        <strain evidence="3 4">D33</strain>
    </source>
</reference>
<organism evidence="3 4">
    <name type="scientific">Paenibacillus terreus</name>
    <dbReference type="NCBI Taxonomy" id="1387834"/>
    <lineage>
        <taxon>Bacteria</taxon>
        <taxon>Bacillati</taxon>
        <taxon>Bacillota</taxon>
        <taxon>Bacilli</taxon>
        <taxon>Bacillales</taxon>
        <taxon>Paenibacillaceae</taxon>
        <taxon>Paenibacillus</taxon>
    </lineage>
</organism>
<sequence>MKKRKMLSVGSLALVGSLLFSGVALADFSDWPTLRQGSSGGYVTGLQANLYSYGQQSAVGTIDGSFGSGTRTGLINMQRATGLSADGVAGSSTWSEMDDASIFDTPYTWTLHTPYSTTYMTSYRESGGRLAYALQYKSDASTVKSGYIY</sequence>
<dbReference type="Proteomes" id="UP001580407">
    <property type="component" value="Unassembled WGS sequence"/>
</dbReference>
<feature type="domain" description="Peptidoglycan binding-like" evidence="2">
    <location>
        <begin position="42"/>
        <end position="97"/>
    </location>
</feature>
<evidence type="ECO:0000256" key="1">
    <source>
        <dbReference type="SAM" id="SignalP"/>
    </source>
</evidence>
<name>A0ABV5BC00_9BACL</name>
<feature type="signal peptide" evidence="1">
    <location>
        <begin position="1"/>
        <end position="26"/>
    </location>
</feature>
<dbReference type="Gene3D" id="1.10.101.10">
    <property type="entry name" value="PGBD-like superfamily/PGBD"/>
    <property type="match status" value="1"/>
</dbReference>